<accession>A0A081N1C1</accession>
<evidence type="ECO:0000313" key="2">
    <source>
        <dbReference type="EMBL" id="KEQ12244.1"/>
    </source>
</evidence>
<organism evidence="2 3">
    <name type="scientific">Endozoicomonas numazuensis</name>
    <dbReference type="NCBI Taxonomy" id="1137799"/>
    <lineage>
        <taxon>Bacteria</taxon>
        <taxon>Pseudomonadati</taxon>
        <taxon>Pseudomonadota</taxon>
        <taxon>Gammaproteobacteria</taxon>
        <taxon>Oceanospirillales</taxon>
        <taxon>Endozoicomonadaceae</taxon>
        <taxon>Endozoicomonas</taxon>
    </lineage>
</organism>
<evidence type="ECO:0000313" key="3">
    <source>
        <dbReference type="Proteomes" id="UP000028073"/>
    </source>
</evidence>
<dbReference type="InterPro" id="IPR054254">
    <property type="entry name" value="DUF6985"/>
</dbReference>
<dbReference type="Pfam" id="PF22481">
    <property type="entry name" value="DUF6985"/>
    <property type="match status" value="1"/>
</dbReference>
<gene>
    <name evidence="2" type="ORF">GZ78_27855</name>
</gene>
<evidence type="ECO:0000259" key="1">
    <source>
        <dbReference type="Pfam" id="PF22481"/>
    </source>
</evidence>
<dbReference type="Proteomes" id="UP000028073">
    <property type="component" value="Unassembled WGS sequence"/>
</dbReference>
<dbReference type="EMBL" id="JOKH01000010">
    <property type="protein sequence ID" value="KEQ12244.1"/>
    <property type="molecule type" value="Genomic_DNA"/>
</dbReference>
<dbReference type="STRING" id="1137799.GZ78_27855"/>
<proteinExistence type="predicted"/>
<keyword evidence="3" id="KW-1185">Reference proteome</keyword>
<protein>
    <recommendedName>
        <fullName evidence="1">DUF6985 domain-containing protein</fullName>
    </recommendedName>
</protein>
<reference evidence="2 3" key="1">
    <citation type="submission" date="2014-06" db="EMBL/GenBank/DDBJ databases">
        <title>Whole Genome Sequences of Three Symbiotic Endozoicomonas Bacteria.</title>
        <authorList>
            <person name="Neave M.J."/>
            <person name="Apprill A."/>
            <person name="Voolstra C.R."/>
        </authorList>
    </citation>
    <scope>NUCLEOTIDE SEQUENCE [LARGE SCALE GENOMIC DNA]</scope>
    <source>
        <strain evidence="2 3">DSM 25634</strain>
    </source>
</reference>
<name>A0A081N1C1_9GAMM</name>
<feature type="domain" description="DUF6985" evidence="1">
    <location>
        <begin position="8"/>
        <end position="157"/>
    </location>
</feature>
<dbReference type="AlphaFoldDB" id="A0A081N1C1"/>
<dbReference type="eggNOG" id="ENOG50332EY">
    <property type="taxonomic scope" value="Bacteria"/>
</dbReference>
<comment type="caution">
    <text evidence="2">The sequence shown here is derived from an EMBL/GenBank/DDBJ whole genome shotgun (WGS) entry which is preliminary data.</text>
</comment>
<sequence length="158" mass="18190">MIEIDDNVFGRIVYDLYWKRSYTLSFLNKDRDITLVIDGDEDGDFEDSQYKAFQNFEAIKTSLIPDVEDNLFKYYLANISENRDKFGIQSDKMAPLIFNKEGLDTLLDLKQVVVIESFDSNDLNIGLVFDAKWEPELGIGVKLINGKLVEIGYQDIVL</sequence>